<proteinExistence type="predicted"/>
<name>A0A0D6ZCS7_9BACI</name>
<reference evidence="1 2" key="1">
    <citation type="submission" date="2015-01" db="EMBL/GenBank/DDBJ databases">
        <title>Draft genome sequences of the supercritical CO2 tolerant bacteria Bacillus subterraneus MITOT1 and Bacillus cereus MIT0214.</title>
        <authorList>
            <person name="Peet K.C."/>
            <person name="Thompson J.R."/>
        </authorList>
    </citation>
    <scope>NUCLEOTIDE SEQUENCE [LARGE SCALE GENOMIC DNA]</scope>
    <source>
        <strain evidence="1 2">MITOT1</strain>
    </source>
</reference>
<protein>
    <submittedName>
        <fullName evidence="1">Uncharacterized protein</fullName>
    </submittedName>
</protein>
<dbReference type="Proteomes" id="UP000032512">
    <property type="component" value="Unassembled WGS sequence"/>
</dbReference>
<organism evidence="1 2">
    <name type="scientific">Mesobacillus subterraneus</name>
    <dbReference type="NCBI Taxonomy" id="285983"/>
    <lineage>
        <taxon>Bacteria</taxon>
        <taxon>Bacillati</taxon>
        <taxon>Bacillota</taxon>
        <taxon>Bacilli</taxon>
        <taxon>Bacillales</taxon>
        <taxon>Bacillaceae</taxon>
        <taxon>Mesobacillus</taxon>
    </lineage>
</organism>
<evidence type="ECO:0000313" key="2">
    <source>
        <dbReference type="Proteomes" id="UP000032512"/>
    </source>
</evidence>
<evidence type="ECO:0000313" key="1">
    <source>
        <dbReference type="EMBL" id="KIY23624.1"/>
    </source>
</evidence>
<gene>
    <name evidence="1" type="ORF">UB32_01770</name>
</gene>
<dbReference type="AlphaFoldDB" id="A0A0D6ZCS7"/>
<dbReference type="PATRIC" id="fig|285983.3.peg.1544"/>
<accession>A0A0D6ZCS7</accession>
<comment type="caution">
    <text evidence="1">The sequence shown here is derived from an EMBL/GenBank/DDBJ whole genome shotgun (WGS) entry which is preliminary data.</text>
</comment>
<sequence>MIYQPPCSIARGLFIWIRTPGYGLIFMYREEFYPLQTYIQQMVSNNFKLEYQFESPFTAWDENGREAH</sequence>
<keyword evidence="2" id="KW-1185">Reference proteome</keyword>
<dbReference type="EMBL" id="JXIQ01000014">
    <property type="protein sequence ID" value="KIY23624.1"/>
    <property type="molecule type" value="Genomic_DNA"/>
</dbReference>